<evidence type="ECO:0000256" key="1">
    <source>
        <dbReference type="ARBA" id="ARBA00022630"/>
    </source>
</evidence>
<evidence type="ECO:0000313" key="6">
    <source>
        <dbReference type="EMBL" id="KAL1625615.1"/>
    </source>
</evidence>
<dbReference type="EMBL" id="JAJVDC020000091">
    <property type="protein sequence ID" value="KAL1625615.1"/>
    <property type="molecule type" value="Genomic_DNA"/>
</dbReference>
<evidence type="ECO:0000256" key="2">
    <source>
        <dbReference type="ARBA" id="ARBA00022643"/>
    </source>
</evidence>
<feature type="compositionally biased region" description="Basic and acidic residues" evidence="4">
    <location>
        <begin position="687"/>
        <end position="697"/>
    </location>
</feature>
<comment type="caution">
    <text evidence="6">The sequence shown here is derived from an EMBL/GenBank/DDBJ whole genome shotgun (WGS) entry which is preliminary data.</text>
</comment>
<feature type="compositionally biased region" description="Polar residues" evidence="4">
    <location>
        <begin position="129"/>
        <end position="138"/>
    </location>
</feature>
<name>A0ABR3SP29_9PEZI</name>
<reference evidence="6 7" key="1">
    <citation type="submission" date="2024-02" db="EMBL/GenBank/DDBJ databases">
        <title>De novo assembly and annotation of 12 fungi associated with fruit tree decline syndrome in Ontario, Canada.</title>
        <authorList>
            <person name="Sulman M."/>
            <person name="Ellouze W."/>
            <person name="Ilyukhin E."/>
        </authorList>
    </citation>
    <scope>NUCLEOTIDE SEQUENCE [LARGE SCALE GENOMIC DNA]</scope>
    <source>
        <strain evidence="6 7">M1-105</strain>
    </source>
</reference>
<feature type="region of interest" description="Disordered" evidence="4">
    <location>
        <begin position="670"/>
        <end position="716"/>
    </location>
</feature>
<keyword evidence="7" id="KW-1185">Reference proteome</keyword>
<keyword evidence="3" id="KW-0157">Chromophore</keyword>
<dbReference type="PANTHER" id="PTHR47429:SF9">
    <property type="entry name" value="PAS DOMAIN-CONTAINING PROTEIN"/>
    <property type="match status" value="1"/>
</dbReference>
<dbReference type="Pfam" id="PF13426">
    <property type="entry name" value="PAS_9"/>
    <property type="match status" value="1"/>
</dbReference>
<evidence type="ECO:0000313" key="7">
    <source>
        <dbReference type="Proteomes" id="UP001521116"/>
    </source>
</evidence>
<organism evidence="6 7">
    <name type="scientific">Neofusicoccum ribis</name>
    <dbReference type="NCBI Taxonomy" id="45134"/>
    <lineage>
        <taxon>Eukaryota</taxon>
        <taxon>Fungi</taxon>
        <taxon>Dikarya</taxon>
        <taxon>Ascomycota</taxon>
        <taxon>Pezizomycotina</taxon>
        <taxon>Dothideomycetes</taxon>
        <taxon>Dothideomycetes incertae sedis</taxon>
        <taxon>Botryosphaeriales</taxon>
        <taxon>Botryosphaeriaceae</taxon>
        <taxon>Neofusicoccum</taxon>
    </lineage>
</organism>
<feature type="compositionally biased region" description="Polar residues" evidence="4">
    <location>
        <begin position="775"/>
        <end position="784"/>
    </location>
</feature>
<proteinExistence type="predicted"/>
<feature type="region of interest" description="Disordered" evidence="4">
    <location>
        <begin position="28"/>
        <end position="170"/>
    </location>
</feature>
<evidence type="ECO:0000256" key="4">
    <source>
        <dbReference type="SAM" id="MobiDB-lite"/>
    </source>
</evidence>
<dbReference type="PANTHER" id="PTHR47429">
    <property type="entry name" value="PROTEIN TWIN LOV 1"/>
    <property type="match status" value="1"/>
</dbReference>
<dbReference type="PROSITE" id="PS50113">
    <property type="entry name" value="PAC"/>
    <property type="match status" value="1"/>
</dbReference>
<evidence type="ECO:0000259" key="5">
    <source>
        <dbReference type="PROSITE" id="PS50113"/>
    </source>
</evidence>
<dbReference type="InterPro" id="IPR035965">
    <property type="entry name" value="PAS-like_dom_sf"/>
</dbReference>
<evidence type="ECO:0000256" key="3">
    <source>
        <dbReference type="ARBA" id="ARBA00022991"/>
    </source>
</evidence>
<dbReference type="InterPro" id="IPR000700">
    <property type="entry name" value="PAS-assoc_C"/>
</dbReference>
<protein>
    <recommendedName>
        <fullName evidence="5">PAC domain-containing protein</fullName>
    </recommendedName>
</protein>
<dbReference type="SUPFAM" id="SSF55785">
    <property type="entry name" value="PYP-like sensor domain (PAS domain)"/>
    <property type="match status" value="1"/>
</dbReference>
<gene>
    <name evidence="6" type="ORF">SLS56_007199</name>
</gene>
<accession>A0ABR3SP29</accession>
<keyword evidence="1" id="KW-0285">Flavoprotein</keyword>
<feature type="compositionally biased region" description="Low complexity" evidence="4">
    <location>
        <begin position="85"/>
        <end position="107"/>
    </location>
</feature>
<dbReference type="Gene3D" id="3.30.450.20">
    <property type="entry name" value="PAS domain"/>
    <property type="match status" value="1"/>
</dbReference>
<sequence>MPSPLQPFRRFRNKRNSSHDIYYAQAQSVPAAASRSNASISPSMTSADEGRPGTAFRQEVPVQKHVANASQPIAQDFQDRHRPKNNASQPPNAADPPQAAMSSSFDMSSDDETTSALPEFGNRGIHIPTRTTSMPTTPESHERGSTEKSSADSVMSYETGASSVGPMPALQTKGATDENDKLEPLMEDDPGNFDLVAPIDHEAGDYSLERRSEKISSKEHLHAIFSDPALLNKFTSFLSAYRPKSIPLLVYYLDALKALRAINYANAVAEALEPIDNMEFSTHPARPTVNSILEEKAEKAFEQLVRDDLPAYVSFVWVQVVSVSIQMRITGTLPPHLRETSEGLAETFCLTDPSRKDNPIIFASEEFHRTTQYGVSYAIGRNCRFLQGPKTNRFAVERLSNAIKEGKEISELILNYRRDGSTFLNLLMMAPLMDNRGKVRYFIGSQVDVSGLAKDCADLPALKRLLEKEGEMPLNGEAPNLQEEEKDEFQALSEMFNQHEVETVRKTGGRMHREQVEDDDSASIYHQPRLLLKDTSPPLGAHSEIFGKVRNNGKLAGIYSHYLLVRPAPSLRILFTSPSLRVPGILQSSFMSRIGGSSRVREELEQALSVGRGVTAKVRWLSSSRPDDEGRSRWIHCTPLLGQNGTVGVWMIVLVDDHANLASRKLRGAPPVSREIGSRRRGGAGEPDGHAVDRSDARSPNAARLPQSRGRNPVPIIDVMASNKFEKTLTEEEFDRQIAERDRFLTLASPRSPRSPRSPHVFPDRMVTSPHPGSGANSVDSFRI</sequence>
<feature type="compositionally biased region" description="Polar residues" evidence="4">
    <location>
        <begin position="34"/>
        <end position="46"/>
    </location>
</feature>
<feature type="domain" description="PAC" evidence="5">
    <location>
        <begin position="407"/>
        <end position="461"/>
    </location>
</feature>
<dbReference type="InterPro" id="IPR000014">
    <property type="entry name" value="PAS"/>
</dbReference>
<feature type="region of interest" description="Disordered" evidence="4">
    <location>
        <begin position="743"/>
        <end position="784"/>
    </location>
</feature>
<dbReference type="CDD" id="cd00130">
    <property type="entry name" value="PAS"/>
    <property type="match status" value="1"/>
</dbReference>
<dbReference type="Proteomes" id="UP001521116">
    <property type="component" value="Unassembled WGS sequence"/>
</dbReference>
<keyword evidence="2" id="KW-0288">FMN</keyword>
<feature type="compositionally biased region" description="Basic and acidic residues" evidence="4">
    <location>
        <begin position="139"/>
        <end position="150"/>
    </location>
</feature>